<name>A0AA46SA97_9NOCA</name>
<dbReference type="Gene3D" id="3.40.710.10">
    <property type="entry name" value="DD-peptidase/beta-lactamase superfamily"/>
    <property type="match status" value="2"/>
</dbReference>
<dbReference type="EC" id="3.4.16.4" evidence="4"/>
<protein>
    <submittedName>
        <fullName evidence="4">D-alanyl-D-alanine carboxypeptidase/D-alanyl-D-alanine-endopeptidase</fullName>
        <ecNumber evidence="4">3.4.16.4</ecNumber>
    </submittedName>
</protein>
<dbReference type="RefSeq" id="WP_263508074.1">
    <property type="nucleotide sequence ID" value="NZ_CP106982.1"/>
</dbReference>
<dbReference type="SUPFAM" id="SSF56601">
    <property type="entry name" value="beta-lactamase/transpeptidase-like"/>
    <property type="match status" value="1"/>
</dbReference>
<evidence type="ECO:0000313" key="4">
    <source>
        <dbReference type="EMBL" id="UYF93813.1"/>
    </source>
</evidence>
<dbReference type="InterPro" id="IPR000667">
    <property type="entry name" value="Peptidase_S13"/>
</dbReference>
<comment type="similarity">
    <text evidence="1">Belongs to the peptidase S13 family.</text>
</comment>
<evidence type="ECO:0000256" key="1">
    <source>
        <dbReference type="ARBA" id="ARBA00006096"/>
    </source>
</evidence>
<sequence>MLAGQGKKKLGTLAGRRRRNLRILFTIWGAGTVALLVGGAFALSDVRSGEAAAAIAPAPAPVTATPQVAPVPADALAPTAPALAATLAPALGNAGLGNFTGSITDAATGTVLWSKDPARPMIPASTTKVLTAAAALLALPAEHRVTTKVVEGGRPGEIVLVAGGDPTLTARPVGESGFYAGAPRIADLVQQIQRSGTVVDTVLVDAGAYAGDPLAPGWFPADIAGGSVAPIEPVMLDGGRLNPLEDESPRTPTPALDAGRALAAALGADPARVAAGTARPGAAPLAAVQSAPLRDRLGQMMGYSDNVLAEAVGREIAAAEGAEPSFRGAVDSVSAVLREAGFDLTGLTLHDVSGLSVDNRIPAQLLDGVMAAAAGTEQASLRPMLDYLPVAGATGTLSERYASTNRDGAGWVRAKTGTLSQASGLTGFVVDSDGRVLTFALLSNDRPPGESRPALDAVAATLRGCGCR</sequence>
<dbReference type="PANTHER" id="PTHR30023">
    <property type="entry name" value="D-ALANYL-D-ALANINE CARBOXYPEPTIDASE"/>
    <property type="match status" value="1"/>
</dbReference>
<accession>A0AA46SA97</accession>
<evidence type="ECO:0000313" key="5">
    <source>
        <dbReference type="Proteomes" id="UP001163947"/>
    </source>
</evidence>
<dbReference type="Proteomes" id="UP001163947">
    <property type="component" value="Chromosome"/>
</dbReference>
<keyword evidence="3" id="KW-0472">Membrane</keyword>
<keyword evidence="3" id="KW-1133">Transmembrane helix</keyword>
<dbReference type="Pfam" id="PF02113">
    <property type="entry name" value="Peptidase_S13"/>
    <property type="match status" value="2"/>
</dbReference>
<dbReference type="GeneID" id="83623914"/>
<dbReference type="Gene3D" id="3.50.80.20">
    <property type="entry name" value="D-Ala-D-Ala carboxypeptidase C, peptidase S13"/>
    <property type="match status" value="1"/>
</dbReference>
<keyword evidence="2 4" id="KW-0378">Hydrolase</keyword>
<dbReference type="PRINTS" id="PR00922">
    <property type="entry name" value="DADACBPTASE3"/>
</dbReference>
<proteinExistence type="inferred from homology"/>
<keyword evidence="4" id="KW-0121">Carboxypeptidase</keyword>
<organism evidence="4 5">
    <name type="scientific">Rhodococcus aetherivorans</name>
    <dbReference type="NCBI Taxonomy" id="191292"/>
    <lineage>
        <taxon>Bacteria</taxon>
        <taxon>Bacillati</taxon>
        <taxon>Actinomycetota</taxon>
        <taxon>Actinomycetes</taxon>
        <taxon>Mycobacteriales</taxon>
        <taxon>Nocardiaceae</taxon>
        <taxon>Rhodococcus</taxon>
    </lineage>
</organism>
<keyword evidence="3" id="KW-0812">Transmembrane</keyword>
<dbReference type="GO" id="GO:0006508">
    <property type="term" value="P:proteolysis"/>
    <property type="evidence" value="ECO:0007669"/>
    <property type="project" value="InterPro"/>
</dbReference>
<evidence type="ECO:0000256" key="3">
    <source>
        <dbReference type="SAM" id="Phobius"/>
    </source>
</evidence>
<evidence type="ECO:0000256" key="2">
    <source>
        <dbReference type="ARBA" id="ARBA00022801"/>
    </source>
</evidence>
<reference evidence="4" key="1">
    <citation type="submission" date="2022-09" db="EMBL/GenBank/DDBJ databases">
        <title>The genome sequence of Rhodococcus aetherivorans N1.</title>
        <authorList>
            <person name="Jiang W."/>
        </authorList>
    </citation>
    <scope>NUCLEOTIDE SEQUENCE</scope>
    <source>
        <strain evidence="4">N1</strain>
    </source>
</reference>
<dbReference type="PANTHER" id="PTHR30023:SF0">
    <property type="entry name" value="PENICILLIN-SENSITIVE CARBOXYPEPTIDASE A"/>
    <property type="match status" value="1"/>
</dbReference>
<dbReference type="EMBL" id="CP106982">
    <property type="protein sequence ID" value="UYF93813.1"/>
    <property type="molecule type" value="Genomic_DNA"/>
</dbReference>
<gene>
    <name evidence="4" type="primary">dacB</name>
    <name evidence="4" type="ORF">OCS65_25840</name>
</gene>
<dbReference type="GO" id="GO:0009002">
    <property type="term" value="F:serine-type D-Ala-D-Ala carboxypeptidase activity"/>
    <property type="evidence" value="ECO:0007669"/>
    <property type="project" value="UniProtKB-EC"/>
</dbReference>
<dbReference type="AlphaFoldDB" id="A0AA46SA97"/>
<dbReference type="GO" id="GO:0000270">
    <property type="term" value="P:peptidoglycan metabolic process"/>
    <property type="evidence" value="ECO:0007669"/>
    <property type="project" value="TreeGrafter"/>
</dbReference>
<dbReference type="InterPro" id="IPR012338">
    <property type="entry name" value="Beta-lactam/transpept-like"/>
</dbReference>
<dbReference type="NCBIfam" id="TIGR00666">
    <property type="entry name" value="PBP4"/>
    <property type="match status" value="1"/>
</dbReference>
<feature type="transmembrane region" description="Helical" evidence="3">
    <location>
        <begin position="21"/>
        <end position="43"/>
    </location>
</feature>
<keyword evidence="4" id="KW-0645">Protease</keyword>